<dbReference type="Proteomes" id="UP000730618">
    <property type="component" value="Unassembled WGS sequence"/>
</dbReference>
<evidence type="ECO:0008006" key="3">
    <source>
        <dbReference type="Google" id="ProtNLM"/>
    </source>
</evidence>
<dbReference type="RefSeq" id="WP_218096580.1">
    <property type="nucleotide sequence ID" value="NZ_CAJVCE010000001.1"/>
</dbReference>
<evidence type="ECO:0000313" key="2">
    <source>
        <dbReference type="Proteomes" id="UP000730618"/>
    </source>
</evidence>
<name>A0ABN7TA81_9BACL</name>
<gene>
    <name evidence="1" type="ORF">PAECIP111802_00197</name>
</gene>
<accession>A0ABN7TA81</accession>
<organism evidence="1 2">
    <name type="scientific">Paenibacillus allorhizosphaerae</name>
    <dbReference type="NCBI Taxonomy" id="2849866"/>
    <lineage>
        <taxon>Bacteria</taxon>
        <taxon>Bacillati</taxon>
        <taxon>Bacillota</taxon>
        <taxon>Bacilli</taxon>
        <taxon>Bacillales</taxon>
        <taxon>Paenibacillaceae</taxon>
        <taxon>Paenibacillus</taxon>
    </lineage>
</organism>
<keyword evidence="2" id="KW-1185">Reference proteome</keyword>
<evidence type="ECO:0000313" key="1">
    <source>
        <dbReference type="EMBL" id="CAG7615664.1"/>
    </source>
</evidence>
<protein>
    <recommendedName>
        <fullName evidence="3">Shikimate kinase</fullName>
    </recommendedName>
</protein>
<sequence length="186" mass="21563">MKFVVIFGPQAVGKMTVGQELEKITGLKLFHNHMSIEAVAPIFSYGTEPGRRLVKLFRQAIFEEVANSDMDGLIFTYLWSFDQQADWDYIESICRIFESKGGIVCFVELEAELEIRLERNKTPNRLNHKPTKRDIAFSERDLLNRMAKSRLNSFDGEIQRDHYIRINNANLSPEEVASMIKQRFSL</sequence>
<dbReference type="EMBL" id="CAJVCE010000001">
    <property type="protein sequence ID" value="CAG7615664.1"/>
    <property type="molecule type" value="Genomic_DNA"/>
</dbReference>
<proteinExistence type="predicted"/>
<reference evidence="1 2" key="1">
    <citation type="submission" date="2021-06" db="EMBL/GenBank/DDBJ databases">
        <authorList>
            <person name="Criscuolo A."/>
        </authorList>
    </citation>
    <scope>NUCLEOTIDE SEQUENCE [LARGE SCALE GENOMIC DNA]</scope>
    <source>
        <strain evidence="2">CIP 111802</strain>
    </source>
</reference>
<comment type="caution">
    <text evidence="1">The sequence shown here is derived from an EMBL/GenBank/DDBJ whole genome shotgun (WGS) entry which is preliminary data.</text>
</comment>